<keyword evidence="2" id="KW-0966">Cell projection</keyword>
<evidence type="ECO:0000313" key="3">
    <source>
        <dbReference type="Proteomes" id="UP000053911"/>
    </source>
</evidence>
<keyword evidence="2" id="KW-0282">Flagellum</keyword>
<proteinExistence type="predicted"/>
<keyword evidence="1" id="KW-1133">Transmembrane helix</keyword>
<dbReference type="Proteomes" id="UP000053911">
    <property type="component" value="Unassembled WGS sequence"/>
</dbReference>
<keyword evidence="1" id="KW-0812">Transmembrane</keyword>
<comment type="caution">
    <text evidence="2">The sequence shown here is derived from an EMBL/GenBank/DDBJ whole genome shotgun (WGS) entry which is preliminary data.</text>
</comment>
<dbReference type="GO" id="GO:0005198">
    <property type="term" value="F:structural molecule activity"/>
    <property type="evidence" value="ECO:0007669"/>
    <property type="project" value="InterPro"/>
</dbReference>
<name>A0A117L1L3_9EURY</name>
<accession>A0A117L1L3</accession>
<sequence length="163" mass="17775">MVNLLLLEKLGTAPKVILMASSVISEIILFIVSLLVAGTIAGGLYIVTQDLADSISTRGTIIAQNLRVDFTIINDPENIPFLGGAYVFYIKNTGSEEFSFTSSTIIVFIDGNLIPPSNLTLTPSTLYPYDIGELRISTTLSSGYHKLVVVIENGKQREFIFKI</sequence>
<dbReference type="GO" id="GO:0097588">
    <property type="term" value="P:archaeal or bacterial-type flagellum-dependent cell motility"/>
    <property type="evidence" value="ECO:0007669"/>
    <property type="project" value="InterPro"/>
</dbReference>
<dbReference type="EMBL" id="LGFD01000006">
    <property type="protein sequence ID" value="KUK18221.1"/>
    <property type="molecule type" value="Genomic_DNA"/>
</dbReference>
<dbReference type="PANTHER" id="PTHR42200">
    <property type="entry name" value="ARCHAEAL FLAGELLA-RELATED PROTEIN F-RELATED"/>
    <property type="match status" value="1"/>
</dbReference>
<evidence type="ECO:0000256" key="1">
    <source>
        <dbReference type="SAM" id="Phobius"/>
    </source>
</evidence>
<gene>
    <name evidence="2" type="ORF">XD54_0469</name>
</gene>
<dbReference type="PANTHER" id="PTHR42200:SF1">
    <property type="entry name" value="FLAGELLA-RELATED PROTEIN G-RELATED"/>
    <property type="match status" value="1"/>
</dbReference>
<dbReference type="Pfam" id="PF01917">
    <property type="entry name" value="Flagellin_arch-type"/>
    <property type="match status" value="1"/>
</dbReference>
<organism evidence="2 3">
    <name type="scientific">Thermococcus sibiricus</name>
    <dbReference type="NCBI Taxonomy" id="172049"/>
    <lineage>
        <taxon>Archaea</taxon>
        <taxon>Methanobacteriati</taxon>
        <taxon>Methanobacteriota</taxon>
        <taxon>Thermococci</taxon>
        <taxon>Thermococcales</taxon>
        <taxon>Thermococcaceae</taxon>
        <taxon>Thermococcus</taxon>
    </lineage>
</organism>
<keyword evidence="1" id="KW-0472">Membrane</keyword>
<dbReference type="AlphaFoldDB" id="A0A117L1L3"/>
<reference evidence="3" key="1">
    <citation type="journal article" date="2015" name="MBio">
        <title>Genome-Resolved Metagenomic Analysis Reveals Roles for Candidate Phyla and Other Microbial Community Members in Biogeochemical Transformations in Oil Reservoirs.</title>
        <authorList>
            <person name="Hu P."/>
            <person name="Tom L."/>
            <person name="Singh A."/>
            <person name="Thomas B.C."/>
            <person name="Baker B.J."/>
            <person name="Piceno Y.M."/>
            <person name="Andersen G.L."/>
            <person name="Banfield J.F."/>
        </authorList>
    </citation>
    <scope>NUCLEOTIDE SEQUENCE [LARGE SCALE GENOMIC DNA]</scope>
</reference>
<feature type="transmembrane region" description="Helical" evidence="1">
    <location>
        <begin position="27"/>
        <end position="48"/>
    </location>
</feature>
<keyword evidence="2" id="KW-0969">Cilium</keyword>
<dbReference type="PATRIC" id="fig|172049.5.peg.1130"/>
<dbReference type="InterPro" id="IPR002774">
    <property type="entry name" value="Flagellin_arc-type"/>
</dbReference>
<protein>
    <submittedName>
        <fullName evidence="2">FlaG flagella-related protein G</fullName>
    </submittedName>
</protein>
<evidence type="ECO:0000313" key="2">
    <source>
        <dbReference type="EMBL" id="KUK18221.1"/>
    </source>
</evidence>